<evidence type="ECO:0000313" key="2">
    <source>
        <dbReference type="Proteomes" id="UP000198287"/>
    </source>
</evidence>
<sequence length="226" mass="25683">MSILVEPLNMDFFLQVPQFEDALETFQRLDADKQINLVGELFVKHGCYKEFGLTIVHRHFDMARDEVLVESMDEGESMSVSIPWKLENGSDNASPSDPAYWNSFNFLPKDFILPKSWAFNSSGELVAFEYVLADEKFTPPNPQFATELYGLLRQMGLDGIIGLRKLQGIGNSYERTPEGIRANIVKFEDAPNDMKGVLVSVVWSFNEHGKMKPVQDCAHYCSHNFC</sequence>
<gene>
    <name evidence="1" type="ORF">Fcan01_25028</name>
</gene>
<comment type="caution">
    <text evidence="1">The sequence shown here is derived from an EMBL/GenBank/DDBJ whole genome shotgun (WGS) entry which is preliminary data.</text>
</comment>
<evidence type="ECO:0000313" key="1">
    <source>
        <dbReference type="EMBL" id="OXA40180.1"/>
    </source>
</evidence>
<reference evidence="1 2" key="1">
    <citation type="submission" date="2015-12" db="EMBL/GenBank/DDBJ databases">
        <title>The genome of Folsomia candida.</title>
        <authorList>
            <person name="Faddeeva A."/>
            <person name="Derks M.F."/>
            <person name="Anvar Y."/>
            <person name="Smit S."/>
            <person name="Van Straalen N."/>
            <person name="Roelofs D."/>
        </authorList>
    </citation>
    <scope>NUCLEOTIDE SEQUENCE [LARGE SCALE GENOMIC DNA]</scope>
    <source>
        <strain evidence="1 2">VU population</strain>
        <tissue evidence="1">Whole body</tissue>
    </source>
</reference>
<dbReference type="OrthoDB" id="2322999at2759"/>
<accession>A0A226D531</accession>
<proteinExistence type="predicted"/>
<protein>
    <submittedName>
        <fullName evidence="1">Uncharacterized protein</fullName>
    </submittedName>
</protein>
<keyword evidence="2" id="KW-1185">Reference proteome</keyword>
<organism evidence="1 2">
    <name type="scientific">Folsomia candida</name>
    <name type="common">Springtail</name>
    <dbReference type="NCBI Taxonomy" id="158441"/>
    <lineage>
        <taxon>Eukaryota</taxon>
        <taxon>Metazoa</taxon>
        <taxon>Ecdysozoa</taxon>
        <taxon>Arthropoda</taxon>
        <taxon>Hexapoda</taxon>
        <taxon>Collembola</taxon>
        <taxon>Entomobryomorpha</taxon>
        <taxon>Isotomoidea</taxon>
        <taxon>Isotomidae</taxon>
        <taxon>Proisotominae</taxon>
        <taxon>Folsomia</taxon>
    </lineage>
</organism>
<dbReference type="Proteomes" id="UP000198287">
    <property type="component" value="Unassembled WGS sequence"/>
</dbReference>
<dbReference type="AlphaFoldDB" id="A0A226D531"/>
<dbReference type="EMBL" id="LNIX01000034">
    <property type="protein sequence ID" value="OXA40180.1"/>
    <property type="molecule type" value="Genomic_DNA"/>
</dbReference>
<name>A0A226D531_FOLCA</name>